<dbReference type="SUPFAM" id="SSF49265">
    <property type="entry name" value="Fibronectin type III"/>
    <property type="match status" value="2"/>
</dbReference>
<evidence type="ECO:0000256" key="1">
    <source>
        <dbReference type="ARBA" id="ARBA00022737"/>
    </source>
</evidence>
<feature type="signal peptide" evidence="2">
    <location>
        <begin position="1"/>
        <end position="16"/>
    </location>
</feature>
<dbReference type="Pfam" id="PF00041">
    <property type="entry name" value="fn3"/>
    <property type="match status" value="2"/>
</dbReference>
<dbReference type="SMART" id="SM00060">
    <property type="entry name" value="FN3"/>
    <property type="match status" value="4"/>
</dbReference>
<dbReference type="Gene3D" id="2.60.40.10">
    <property type="entry name" value="Immunoglobulins"/>
    <property type="match status" value="4"/>
</dbReference>
<evidence type="ECO:0000256" key="2">
    <source>
        <dbReference type="SAM" id="SignalP"/>
    </source>
</evidence>
<dbReference type="InterPro" id="IPR013783">
    <property type="entry name" value="Ig-like_fold"/>
</dbReference>
<keyword evidence="5" id="KW-1185">Reference proteome</keyword>
<reference evidence="4 5" key="1">
    <citation type="submission" date="2020-08" db="EMBL/GenBank/DDBJ databases">
        <authorList>
            <person name="Hejnol A."/>
        </authorList>
    </citation>
    <scope>NUCLEOTIDE SEQUENCE [LARGE SCALE GENOMIC DNA]</scope>
</reference>
<accession>A0A7I8VUZ3</accession>
<sequence>MQNFIILFALLSPLLGEDRKEVLLKAQCRANCVSLLLDNRKQMQEVAATLRSCVSAPWCASCLKPCSATFENLEKCYGMCQKFEDGCSQSCSYQNEIRRETVNETLLPATPPKPSVYDAFKIIWDDNNVQERREVLVYVVEVASHIGPFFNVGKLSPWRQVLQVSETNGFLPENFIKPGRFYQFRVTAVSKYGSSSSSIPSAPIRSLREAKAPSKPVNIKLNITGDNTATVSWDPPVNTDLPINRYKIYWGSLSYSSSGKRIKRLHEKKILASSVRQYELINLEKRKIYYIELKAISKLGRKKLKGDRIFIDFEIGNEKKSSQVPQVIRPLPVSNLTAHAPKMMHHGALVNLTWNTKDLDNFFAVSWRRKVCLNDSSGKIDTIKKDTTKNTTYTLSRLKFACTYEIHVRAIDGRANLSSSPIILKIFIPSCEELQEKLNLPANACPTTSSLPEPPRNLVHRIKVTQRHNITSKLSWDHPHSDTPILQYRIRWGPTLENEYVPTFDKYFDKLKFLEGSKNKFTLTELKENREYLVLIRALSKAGPGKESTLTFKTPDLHKQIDLRKPRHKHKRKKKRRKENAGVPYRIPMNKNFSTPTIIRNQPWWVKDGGIKSSFHSRLLVNFVWCFSVAVFWLRLPL</sequence>
<comment type="caution">
    <text evidence="4">The sequence shown here is derived from an EMBL/GenBank/DDBJ whole genome shotgun (WGS) entry which is preliminary data.</text>
</comment>
<name>A0A7I8VUZ3_9ANNE</name>
<protein>
    <submittedName>
        <fullName evidence="4">DgyrCDS8738</fullName>
    </submittedName>
</protein>
<keyword evidence="1" id="KW-0677">Repeat</keyword>
<dbReference type="InterPro" id="IPR003961">
    <property type="entry name" value="FN3_dom"/>
</dbReference>
<evidence type="ECO:0000313" key="4">
    <source>
        <dbReference type="EMBL" id="CAD5120161.1"/>
    </source>
</evidence>
<dbReference type="PANTHER" id="PTHR46708">
    <property type="entry name" value="TENASCIN"/>
    <property type="match status" value="1"/>
</dbReference>
<dbReference type="AlphaFoldDB" id="A0A7I8VUZ3"/>
<evidence type="ECO:0000259" key="3">
    <source>
        <dbReference type="PROSITE" id="PS50853"/>
    </source>
</evidence>
<dbReference type="OrthoDB" id="9985779at2759"/>
<dbReference type="InterPro" id="IPR036116">
    <property type="entry name" value="FN3_sf"/>
</dbReference>
<proteinExistence type="predicted"/>
<dbReference type="EMBL" id="CAJFCJ010000012">
    <property type="protein sequence ID" value="CAD5120161.1"/>
    <property type="molecule type" value="Genomic_DNA"/>
</dbReference>
<dbReference type="PANTHER" id="PTHR46708:SF2">
    <property type="entry name" value="FIBRONECTIN TYPE-III DOMAIN-CONTAINING PROTEIN"/>
    <property type="match status" value="1"/>
</dbReference>
<organism evidence="4 5">
    <name type="scientific">Dimorphilus gyrociliatus</name>
    <dbReference type="NCBI Taxonomy" id="2664684"/>
    <lineage>
        <taxon>Eukaryota</taxon>
        <taxon>Metazoa</taxon>
        <taxon>Spiralia</taxon>
        <taxon>Lophotrochozoa</taxon>
        <taxon>Annelida</taxon>
        <taxon>Polychaeta</taxon>
        <taxon>Polychaeta incertae sedis</taxon>
        <taxon>Dinophilidae</taxon>
        <taxon>Dimorphilus</taxon>
    </lineage>
</organism>
<dbReference type="PROSITE" id="PS50853">
    <property type="entry name" value="FN3"/>
    <property type="match status" value="2"/>
</dbReference>
<dbReference type="Proteomes" id="UP000549394">
    <property type="component" value="Unassembled WGS sequence"/>
</dbReference>
<feature type="domain" description="Fibronectin type-III" evidence="3">
    <location>
        <begin position="454"/>
        <end position="558"/>
    </location>
</feature>
<keyword evidence="2" id="KW-0732">Signal</keyword>
<dbReference type="InterPro" id="IPR050991">
    <property type="entry name" value="ECM_Regulatory_Proteins"/>
</dbReference>
<gene>
    <name evidence="4" type="ORF">DGYR_LOCUS8291</name>
</gene>
<evidence type="ECO:0000313" key="5">
    <source>
        <dbReference type="Proteomes" id="UP000549394"/>
    </source>
</evidence>
<feature type="chain" id="PRO_5029474560" evidence="2">
    <location>
        <begin position="17"/>
        <end position="638"/>
    </location>
</feature>
<feature type="domain" description="Fibronectin type-III" evidence="3">
    <location>
        <begin position="212"/>
        <end position="316"/>
    </location>
</feature>
<dbReference type="CDD" id="cd00063">
    <property type="entry name" value="FN3"/>
    <property type="match status" value="3"/>
</dbReference>